<name>A0A8T0GYL7_CERPU</name>
<gene>
    <name evidence="2" type="ORF">KC19_8G087400</name>
</gene>
<proteinExistence type="predicted"/>
<feature type="chain" id="PRO_5035789668" evidence="1">
    <location>
        <begin position="24"/>
        <end position="56"/>
    </location>
</feature>
<accession>A0A8T0GYL7</accession>
<protein>
    <submittedName>
        <fullName evidence="2">Uncharacterized protein</fullName>
    </submittedName>
</protein>
<dbReference type="EMBL" id="CM026429">
    <property type="protein sequence ID" value="KAG0564150.1"/>
    <property type="molecule type" value="Genomic_DNA"/>
</dbReference>
<dbReference type="Proteomes" id="UP000822688">
    <property type="component" value="Chromosome 8"/>
</dbReference>
<evidence type="ECO:0000313" key="3">
    <source>
        <dbReference type="Proteomes" id="UP000822688"/>
    </source>
</evidence>
<dbReference type="AlphaFoldDB" id="A0A8T0GYL7"/>
<evidence type="ECO:0000256" key="1">
    <source>
        <dbReference type="SAM" id="SignalP"/>
    </source>
</evidence>
<evidence type="ECO:0000313" key="2">
    <source>
        <dbReference type="EMBL" id="KAG0564150.1"/>
    </source>
</evidence>
<keyword evidence="3" id="KW-1185">Reference proteome</keyword>
<reference evidence="2" key="1">
    <citation type="submission" date="2020-06" db="EMBL/GenBank/DDBJ databases">
        <title>WGS assembly of Ceratodon purpureus strain R40.</title>
        <authorList>
            <person name="Carey S.B."/>
            <person name="Jenkins J."/>
            <person name="Shu S."/>
            <person name="Lovell J.T."/>
            <person name="Sreedasyam A."/>
            <person name="Maumus F."/>
            <person name="Tiley G.P."/>
            <person name="Fernandez-Pozo N."/>
            <person name="Barry K."/>
            <person name="Chen C."/>
            <person name="Wang M."/>
            <person name="Lipzen A."/>
            <person name="Daum C."/>
            <person name="Saski C.A."/>
            <person name="Payton A.C."/>
            <person name="Mcbreen J.C."/>
            <person name="Conrad R.E."/>
            <person name="Kollar L.M."/>
            <person name="Olsson S."/>
            <person name="Huttunen S."/>
            <person name="Landis J.B."/>
            <person name="Wickett N.J."/>
            <person name="Johnson M.G."/>
            <person name="Rensing S.A."/>
            <person name="Grimwood J."/>
            <person name="Schmutz J."/>
            <person name="Mcdaniel S.F."/>
        </authorList>
    </citation>
    <scope>NUCLEOTIDE SEQUENCE</scope>
    <source>
        <strain evidence="2">R40</strain>
    </source>
</reference>
<organism evidence="2 3">
    <name type="scientific">Ceratodon purpureus</name>
    <name type="common">Fire moss</name>
    <name type="synonym">Dicranum purpureum</name>
    <dbReference type="NCBI Taxonomy" id="3225"/>
    <lineage>
        <taxon>Eukaryota</taxon>
        <taxon>Viridiplantae</taxon>
        <taxon>Streptophyta</taxon>
        <taxon>Embryophyta</taxon>
        <taxon>Bryophyta</taxon>
        <taxon>Bryophytina</taxon>
        <taxon>Bryopsida</taxon>
        <taxon>Dicranidae</taxon>
        <taxon>Pseudoditrichales</taxon>
        <taxon>Ditrichaceae</taxon>
        <taxon>Ceratodon</taxon>
    </lineage>
</organism>
<feature type="signal peptide" evidence="1">
    <location>
        <begin position="1"/>
        <end position="23"/>
    </location>
</feature>
<keyword evidence="1" id="KW-0732">Signal</keyword>
<sequence>MSQTHRVHCELLLHKLFVMVCLPARSSRNQCCALPDCLSPLVKFSQFLESKRVQQT</sequence>
<comment type="caution">
    <text evidence="2">The sequence shown here is derived from an EMBL/GenBank/DDBJ whole genome shotgun (WGS) entry which is preliminary data.</text>
</comment>